<dbReference type="eggNOG" id="COG5002">
    <property type="taxonomic scope" value="Bacteria"/>
</dbReference>
<comment type="caution">
    <text evidence="17">The sequence shown here is derived from an EMBL/GenBank/DDBJ whole genome shotgun (WGS) entry which is preliminary data.</text>
</comment>
<accession>A0A150KWG6</accession>
<name>A0A150KWG6_9BACL</name>
<dbReference type="FunFam" id="3.30.565.10:FF:000006">
    <property type="entry name" value="Sensor histidine kinase WalK"/>
    <property type="match status" value="1"/>
</dbReference>
<keyword evidence="4" id="KW-1003">Cell membrane</keyword>
<dbReference type="EMBL" id="LQYS01000132">
    <property type="protein sequence ID" value="KYD04447.1"/>
    <property type="molecule type" value="Genomic_DNA"/>
</dbReference>
<evidence type="ECO:0000256" key="9">
    <source>
        <dbReference type="ARBA" id="ARBA00022777"/>
    </source>
</evidence>
<dbReference type="GO" id="GO:0005886">
    <property type="term" value="C:plasma membrane"/>
    <property type="evidence" value="ECO:0007669"/>
    <property type="project" value="UniProtKB-SubCell"/>
</dbReference>
<dbReference type="PATRIC" id="fig|81408.3.peg.2100"/>
<feature type="domain" description="Histidine kinase" evidence="15">
    <location>
        <begin position="135"/>
        <end position="355"/>
    </location>
</feature>
<comment type="catalytic activity">
    <reaction evidence="1">
        <text>ATP + protein L-histidine = ADP + protein N-phospho-L-histidine.</text>
        <dbReference type="EC" id="2.7.13.3"/>
    </reaction>
</comment>
<dbReference type="Gene3D" id="6.10.340.10">
    <property type="match status" value="1"/>
</dbReference>
<evidence type="ECO:0000256" key="5">
    <source>
        <dbReference type="ARBA" id="ARBA00022553"/>
    </source>
</evidence>
<evidence type="ECO:0000256" key="11">
    <source>
        <dbReference type="ARBA" id="ARBA00022989"/>
    </source>
</evidence>
<keyword evidence="5" id="KW-0597">Phosphoprotein</keyword>
<dbReference type="SUPFAM" id="SSF158472">
    <property type="entry name" value="HAMP domain-like"/>
    <property type="match status" value="1"/>
</dbReference>
<keyword evidence="12" id="KW-0902">Two-component regulatory system</keyword>
<dbReference type="PROSITE" id="PS50109">
    <property type="entry name" value="HIS_KIN"/>
    <property type="match status" value="1"/>
</dbReference>
<dbReference type="Pfam" id="PF00512">
    <property type="entry name" value="HisKA"/>
    <property type="match status" value="1"/>
</dbReference>
<evidence type="ECO:0000256" key="10">
    <source>
        <dbReference type="ARBA" id="ARBA00022840"/>
    </source>
</evidence>
<evidence type="ECO:0000256" key="14">
    <source>
        <dbReference type="SAM" id="Phobius"/>
    </source>
</evidence>
<feature type="transmembrane region" description="Helical" evidence="14">
    <location>
        <begin position="43"/>
        <end position="66"/>
    </location>
</feature>
<gene>
    <name evidence="17" type="ORF">B4119_0193</name>
</gene>
<sequence>MWKREKDRFFVIQTHDFHFQDGSVGTVYLFTDTSPLAHFMEKFFPLVILSLLLVIGLTNGLLTFFVSRSIIKPIYSLKHAAEQIKEGNLNYEVNMKRKDEIGELSEAFEEMRCRLKESIQLQLQYEENRKELLANISHDLKTPITGIKGCVEAVMDGIADTKEKLDKYMNMIYKKADDMDRLIDDLFLFSKLDLKRVPFHFENIDIVDYLTDCVDELRYDPNLNGVKMNFLYDGKEPVTVVADREQLRRVIMNIVDNSIKYKRDKTLEIGFDLIVGEKDVTIAICDNGPGIEREALQRIFERFYRAEKSRNTETGGSGLGLAIVKQIIEEHGGKVWAESQAGKGTTIYFTLQKSKVMK</sequence>
<evidence type="ECO:0000256" key="1">
    <source>
        <dbReference type="ARBA" id="ARBA00000085"/>
    </source>
</evidence>
<dbReference type="InterPro" id="IPR036097">
    <property type="entry name" value="HisK_dim/P_sf"/>
</dbReference>
<protein>
    <recommendedName>
        <fullName evidence="3">histidine kinase</fullName>
        <ecNumber evidence="3">2.7.13.3</ecNumber>
    </recommendedName>
</protein>
<dbReference type="CDD" id="cd06225">
    <property type="entry name" value="HAMP"/>
    <property type="match status" value="1"/>
</dbReference>
<keyword evidence="13 14" id="KW-0472">Membrane</keyword>
<dbReference type="SUPFAM" id="SSF47384">
    <property type="entry name" value="Homodimeric domain of signal transducing histidine kinase"/>
    <property type="match status" value="1"/>
</dbReference>
<reference evidence="17 18" key="1">
    <citation type="submission" date="2016-01" db="EMBL/GenBank/DDBJ databases">
        <title>Draft Genome Sequences of Seven Thermophilic Sporeformers Isolated from Foods.</title>
        <authorList>
            <person name="Berendsen E.M."/>
            <person name="Wells-Bennik M.H."/>
            <person name="Krawcyk A.O."/>
            <person name="De Jong A."/>
            <person name="Holsappel S."/>
            <person name="Eijlander R.T."/>
            <person name="Kuipers O.P."/>
        </authorList>
    </citation>
    <scope>NUCLEOTIDE SEQUENCE [LARGE SCALE GENOMIC DNA]</scope>
    <source>
        <strain evidence="17 18">B4119</strain>
    </source>
</reference>
<dbReference type="RefSeq" id="WP_061580339.1">
    <property type="nucleotide sequence ID" value="NZ_LQYS01000132.1"/>
</dbReference>
<dbReference type="SMART" id="SM00387">
    <property type="entry name" value="HATPase_c"/>
    <property type="match status" value="1"/>
</dbReference>
<proteinExistence type="predicted"/>
<keyword evidence="8" id="KW-0547">Nucleotide-binding</keyword>
<evidence type="ECO:0000256" key="8">
    <source>
        <dbReference type="ARBA" id="ARBA00022741"/>
    </source>
</evidence>
<dbReference type="CDD" id="cd00075">
    <property type="entry name" value="HATPase"/>
    <property type="match status" value="1"/>
</dbReference>
<dbReference type="InterPro" id="IPR003660">
    <property type="entry name" value="HAMP_dom"/>
</dbReference>
<dbReference type="CDD" id="cd00082">
    <property type="entry name" value="HisKA"/>
    <property type="match status" value="1"/>
</dbReference>
<evidence type="ECO:0000256" key="4">
    <source>
        <dbReference type="ARBA" id="ARBA00022475"/>
    </source>
</evidence>
<evidence type="ECO:0000256" key="3">
    <source>
        <dbReference type="ARBA" id="ARBA00012438"/>
    </source>
</evidence>
<evidence type="ECO:0000259" key="15">
    <source>
        <dbReference type="PROSITE" id="PS50109"/>
    </source>
</evidence>
<dbReference type="FunFam" id="1.10.287.130:FF:000001">
    <property type="entry name" value="Two-component sensor histidine kinase"/>
    <property type="match status" value="1"/>
</dbReference>
<dbReference type="InterPro" id="IPR005467">
    <property type="entry name" value="His_kinase_dom"/>
</dbReference>
<evidence type="ECO:0000256" key="7">
    <source>
        <dbReference type="ARBA" id="ARBA00022692"/>
    </source>
</evidence>
<dbReference type="Pfam" id="PF02518">
    <property type="entry name" value="HATPase_c"/>
    <property type="match status" value="1"/>
</dbReference>
<evidence type="ECO:0000256" key="6">
    <source>
        <dbReference type="ARBA" id="ARBA00022679"/>
    </source>
</evidence>
<evidence type="ECO:0000256" key="13">
    <source>
        <dbReference type="ARBA" id="ARBA00023136"/>
    </source>
</evidence>
<dbReference type="GO" id="GO:0000155">
    <property type="term" value="F:phosphorelay sensor kinase activity"/>
    <property type="evidence" value="ECO:0007669"/>
    <property type="project" value="InterPro"/>
</dbReference>
<dbReference type="Pfam" id="PF00672">
    <property type="entry name" value="HAMP"/>
    <property type="match status" value="1"/>
</dbReference>
<keyword evidence="10" id="KW-0067">ATP-binding</keyword>
<dbReference type="EC" id="2.7.13.3" evidence="3"/>
<dbReference type="InterPro" id="IPR003594">
    <property type="entry name" value="HATPase_dom"/>
</dbReference>
<keyword evidence="11 14" id="KW-1133">Transmembrane helix</keyword>
<dbReference type="Proteomes" id="UP000075455">
    <property type="component" value="Unassembled WGS sequence"/>
</dbReference>
<dbReference type="STRING" id="81408.B4119_0193"/>
<dbReference type="InterPro" id="IPR004358">
    <property type="entry name" value="Sig_transdc_His_kin-like_C"/>
</dbReference>
<evidence type="ECO:0000313" key="18">
    <source>
        <dbReference type="Proteomes" id="UP000075455"/>
    </source>
</evidence>
<dbReference type="SUPFAM" id="SSF55874">
    <property type="entry name" value="ATPase domain of HSP90 chaperone/DNA topoisomerase II/histidine kinase"/>
    <property type="match status" value="1"/>
</dbReference>
<evidence type="ECO:0000313" key="17">
    <source>
        <dbReference type="EMBL" id="KYD04447.1"/>
    </source>
</evidence>
<dbReference type="InterPro" id="IPR003661">
    <property type="entry name" value="HisK_dim/P_dom"/>
</dbReference>
<dbReference type="SMART" id="SM00304">
    <property type="entry name" value="HAMP"/>
    <property type="match status" value="1"/>
</dbReference>
<evidence type="ECO:0000256" key="2">
    <source>
        <dbReference type="ARBA" id="ARBA00004651"/>
    </source>
</evidence>
<dbReference type="InterPro" id="IPR050398">
    <property type="entry name" value="HssS/ArlS-like"/>
</dbReference>
<dbReference type="AlphaFoldDB" id="A0A150KWG6"/>
<feature type="domain" description="HAMP" evidence="16">
    <location>
        <begin position="68"/>
        <end position="120"/>
    </location>
</feature>
<dbReference type="Gene3D" id="3.30.565.10">
    <property type="entry name" value="Histidine kinase-like ATPase, C-terminal domain"/>
    <property type="match status" value="1"/>
</dbReference>
<comment type="subcellular location">
    <subcellularLocation>
        <location evidence="2">Cell membrane</location>
        <topology evidence="2">Multi-pass membrane protein</topology>
    </subcellularLocation>
</comment>
<keyword evidence="9" id="KW-0418">Kinase</keyword>
<dbReference type="PANTHER" id="PTHR45528:SF1">
    <property type="entry name" value="SENSOR HISTIDINE KINASE CPXA"/>
    <property type="match status" value="1"/>
</dbReference>
<organism evidence="17 18">
    <name type="scientific">Saccharococcus caldoxylosilyticus</name>
    <dbReference type="NCBI Taxonomy" id="81408"/>
    <lineage>
        <taxon>Bacteria</taxon>
        <taxon>Bacillati</taxon>
        <taxon>Bacillota</taxon>
        <taxon>Bacilli</taxon>
        <taxon>Bacillales</taxon>
        <taxon>Anoxybacillaceae</taxon>
        <taxon>Saccharococcus</taxon>
    </lineage>
</organism>
<keyword evidence="7 14" id="KW-0812">Transmembrane</keyword>
<evidence type="ECO:0000256" key="12">
    <source>
        <dbReference type="ARBA" id="ARBA00023012"/>
    </source>
</evidence>
<dbReference type="SMART" id="SM00388">
    <property type="entry name" value="HisKA"/>
    <property type="match status" value="1"/>
</dbReference>
<dbReference type="GO" id="GO:0005524">
    <property type="term" value="F:ATP binding"/>
    <property type="evidence" value="ECO:0007669"/>
    <property type="project" value="UniProtKB-KW"/>
</dbReference>
<dbReference type="PANTHER" id="PTHR45528">
    <property type="entry name" value="SENSOR HISTIDINE KINASE CPXA"/>
    <property type="match status" value="1"/>
</dbReference>
<dbReference type="PRINTS" id="PR00344">
    <property type="entry name" value="BCTRLSENSOR"/>
</dbReference>
<evidence type="ECO:0000259" key="16">
    <source>
        <dbReference type="PROSITE" id="PS50885"/>
    </source>
</evidence>
<keyword evidence="6" id="KW-0808">Transferase</keyword>
<dbReference type="Gene3D" id="1.10.287.130">
    <property type="match status" value="1"/>
</dbReference>
<dbReference type="InterPro" id="IPR036890">
    <property type="entry name" value="HATPase_C_sf"/>
</dbReference>
<dbReference type="PROSITE" id="PS50885">
    <property type="entry name" value="HAMP"/>
    <property type="match status" value="1"/>
</dbReference>